<dbReference type="AlphaFoldDB" id="A0A6A5R1X7"/>
<accession>A0A6A5R1X7</accession>
<protein>
    <submittedName>
        <fullName evidence="2">Uncharacterized protein</fullName>
    </submittedName>
</protein>
<evidence type="ECO:0000313" key="2">
    <source>
        <dbReference type="EMBL" id="KAF1921643.1"/>
    </source>
</evidence>
<dbReference type="EMBL" id="ML979132">
    <property type="protein sequence ID" value="KAF1921643.1"/>
    <property type="molecule type" value="Genomic_DNA"/>
</dbReference>
<proteinExistence type="predicted"/>
<evidence type="ECO:0000313" key="3">
    <source>
        <dbReference type="Proteomes" id="UP000800096"/>
    </source>
</evidence>
<evidence type="ECO:0000256" key="1">
    <source>
        <dbReference type="SAM" id="MobiDB-lite"/>
    </source>
</evidence>
<gene>
    <name evidence="2" type="ORF">BDU57DRAFT_510562</name>
</gene>
<keyword evidence="3" id="KW-1185">Reference proteome</keyword>
<feature type="region of interest" description="Disordered" evidence="1">
    <location>
        <begin position="1"/>
        <end position="33"/>
    </location>
</feature>
<dbReference type="OrthoDB" id="3796112at2759"/>
<name>A0A6A5R1X7_AMPQU</name>
<dbReference type="Proteomes" id="UP000800096">
    <property type="component" value="Unassembled WGS sequence"/>
</dbReference>
<reference evidence="2" key="1">
    <citation type="journal article" date="2020" name="Stud. Mycol.">
        <title>101 Dothideomycetes genomes: a test case for predicting lifestyles and emergence of pathogens.</title>
        <authorList>
            <person name="Haridas S."/>
            <person name="Albert R."/>
            <person name="Binder M."/>
            <person name="Bloem J."/>
            <person name="Labutti K."/>
            <person name="Salamov A."/>
            <person name="Andreopoulos B."/>
            <person name="Baker S."/>
            <person name="Barry K."/>
            <person name="Bills G."/>
            <person name="Bluhm B."/>
            <person name="Cannon C."/>
            <person name="Castanera R."/>
            <person name="Culley D."/>
            <person name="Daum C."/>
            <person name="Ezra D."/>
            <person name="Gonzalez J."/>
            <person name="Henrissat B."/>
            <person name="Kuo A."/>
            <person name="Liang C."/>
            <person name="Lipzen A."/>
            <person name="Lutzoni F."/>
            <person name="Magnuson J."/>
            <person name="Mondo S."/>
            <person name="Nolan M."/>
            <person name="Ohm R."/>
            <person name="Pangilinan J."/>
            <person name="Park H.-J."/>
            <person name="Ramirez L."/>
            <person name="Alfaro M."/>
            <person name="Sun H."/>
            <person name="Tritt A."/>
            <person name="Yoshinaga Y."/>
            <person name="Zwiers L.-H."/>
            <person name="Turgeon B."/>
            <person name="Goodwin S."/>
            <person name="Spatafora J."/>
            <person name="Crous P."/>
            <person name="Grigoriev I."/>
        </authorList>
    </citation>
    <scope>NUCLEOTIDE SEQUENCE</scope>
    <source>
        <strain evidence="2">HMLAC05119</strain>
    </source>
</reference>
<organism evidence="2 3">
    <name type="scientific">Ampelomyces quisqualis</name>
    <name type="common">Powdery mildew agent</name>
    <dbReference type="NCBI Taxonomy" id="50730"/>
    <lineage>
        <taxon>Eukaryota</taxon>
        <taxon>Fungi</taxon>
        <taxon>Dikarya</taxon>
        <taxon>Ascomycota</taxon>
        <taxon>Pezizomycotina</taxon>
        <taxon>Dothideomycetes</taxon>
        <taxon>Pleosporomycetidae</taxon>
        <taxon>Pleosporales</taxon>
        <taxon>Pleosporineae</taxon>
        <taxon>Phaeosphaeriaceae</taxon>
        <taxon>Ampelomyces</taxon>
    </lineage>
</organism>
<sequence>MNICRPHTPVRKMMPSPEPPPLGPITPSSTRALSSLDGHVFTEDLAKPSVPRPTTNDEDAFTSRAWVHEEPSTWPVLYVPYIDAPGRSRPTHISHLVFHVHYKFMAARTLQTLMYNALEEAETEEKKRAIEYVGYT</sequence>